<feature type="binding site" evidence="11">
    <location>
        <position position="92"/>
    </location>
    <ligand>
        <name>Zn(2+)</name>
        <dbReference type="ChEBI" id="CHEBI:29105"/>
    </ligand>
</feature>
<comment type="subcellular location">
    <subcellularLocation>
        <location evidence="1">Cytoplasm</location>
    </subcellularLocation>
</comment>
<evidence type="ECO:0000256" key="4">
    <source>
        <dbReference type="ARBA" id="ARBA00022490"/>
    </source>
</evidence>
<dbReference type="GO" id="GO:0008270">
    <property type="term" value="F:zinc ion binding"/>
    <property type="evidence" value="ECO:0007669"/>
    <property type="project" value="TreeGrafter"/>
</dbReference>
<keyword evidence="10" id="KW-0804">Transcription</keyword>
<gene>
    <name evidence="13" type="ORF">OG549_21375</name>
</gene>
<evidence type="ECO:0000256" key="1">
    <source>
        <dbReference type="ARBA" id="ARBA00004496"/>
    </source>
</evidence>
<evidence type="ECO:0000256" key="11">
    <source>
        <dbReference type="PIRSR" id="PIRSR602481-1"/>
    </source>
</evidence>
<dbReference type="PANTHER" id="PTHR33202">
    <property type="entry name" value="ZINC UPTAKE REGULATION PROTEIN"/>
    <property type="match status" value="1"/>
</dbReference>
<dbReference type="GO" id="GO:0000976">
    <property type="term" value="F:transcription cis-regulatory region binding"/>
    <property type="evidence" value="ECO:0007669"/>
    <property type="project" value="TreeGrafter"/>
</dbReference>
<dbReference type="InterPro" id="IPR036390">
    <property type="entry name" value="WH_DNA-bd_sf"/>
</dbReference>
<proteinExistence type="inferred from homology"/>
<evidence type="ECO:0000256" key="9">
    <source>
        <dbReference type="ARBA" id="ARBA00023125"/>
    </source>
</evidence>
<dbReference type="Gene3D" id="1.10.10.10">
    <property type="entry name" value="Winged helix-like DNA-binding domain superfamily/Winged helix DNA-binding domain"/>
    <property type="match status" value="1"/>
</dbReference>
<keyword evidence="5" id="KW-0678">Repressor</keyword>
<dbReference type="Gene3D" id="3.30.1490.190">
    <property type="match status" value="1"/>
</dbReference>
<feature type="binding site" evidence="11">
    <location>
        <position position="135"/>
    </location>
    <ligand>
        <name>Zn(2+)</name>
        <dbReference type="ChEBI" id="CHEBI:29105"/>
    </ligand>
</feature>
<name>A0AAU2V6W5_9ACTN</name>
<evidence type="ECO:0000256" key="6">
    <source>
        <dbReference type="ARBA" id="ARBA00022723"/>
    </source>
</evidence>
<dbReference type="Pfam" id="PF01475">
    <property type="entry name" value="FUR"/>
    <property type="match status" value="1"/>
</dbReference>
<evidence type="ECO:0000256" key="8">
    <source>
        <dbReference type="ARBA" id="ARBA00023015"/>
    </source>
</evidence>
<sequence length="138" mass="14909">MTTPPDDLSLIGRRTAQRALVLQALIDAGGFVGARTLHAALQKAGSRIGLSTVYRTLGALAAADRADVVRTRVGERLFRHRPAAEHRHYLLCRGCGLGMPIDADDVESWAERIAKSSGFDEVEHTVELTGVCPDCRTS</sequence>
<evidence type="ECO:0000313" key="13">
    <source>
        <dbReference type="EMBL" id="WTW63000.1"/>
    </source>
</evidence>
<evidence type="ECO:0000256" key="2">
    <source>
        <dbReference type="ARBA" id="ARBA00007957"/>
    </source>
</evidence>
<keyword evidence="4" id="KW-0963">Cytoplasm</keyword>
<comment type="cofactor">
    <cofactor evidence="12">
        <name>Mn(2+)</name>
        <dbReference type="ChEBI" id="CHEBI:29035"/>
    </cofactor>
    <cofactor evidence="12">
        <name>Fe(2+)</name>
        <dbReference type="ChEBI" id="CHEBI:29033"/>
    </cofactor>
    <text evidence="12">Binds 1 Mn(2+) or Fe(2+) ion per subunit.</text>
</comment>
<feature type="binding site" evidence="11">
    <location>
        <position position="132"/>
    </location>
    <ligand>
        <name>Zn(2+)</name>
        <dbReference type="ChEBI" id="CHEBI:29105"/>
    </ligand>
</feature>
<dbReference type="GO" id="GO:0005829">
    <property type="term" value="C:cytosol"/>
    <property type="evidence" value="ECO:0007669"/>
    <property type="project" value="TreeGrafter"/>
</dbReference>
<organism evidence="13">
    <name type="scientific">Streptomyces sp. NBC_00003</name>
    <dbReference type="NCBI Taxonomy" id="2903608"/>
    <lineage>
        <taxon>Bacteria</taxon>
        <taxon>Bacillati</taxon>
        <taxon>Actinomycetota</taxon>
        <taxon>Actinomycetes</taxon>
        <taxon>Kitasatosporales</taxon>
        <taxon>Streptomycetaceae</taxon>
        <taxon>Streptomyces</taxon>
    </lineage>
</organism>
<comment type="cofactor">
    <cofactor evidence="11">
        <name>Zn(2+)</name>
        <dbReference type="ChEBI" id="CHEBI:29105"/>
    </cofactor>
    <text evidence="11">Binds 1 zinc ion per subunit.</text>
</comment>
<feature type="binding site" evidence="12">
    <location>
        <position position="124"/>
    </location>
    <ligand>
        <name>Fe cation</name>
        <dbReference type="ChEBI" id="CHEBI:24875"/>
    </ligand>
</feature>
<dbReference type="SUPFAM" id="SSF46785">
    <property type="entry name" value="Winged helix' DNA-binding domain"/>
    <property type="match status" value="1"/>
</dbReference>
<dbReference type="GO" id="GO:1900376">
    <property type="term" value="P:regulation of secondary metabolite biosynthetic process"/>
    <property type="evidence" value="ECO:0007669"/>
    <property type="project" value="TreeGrafter"/>
</dbReference>
<dbReference type="PANTHER" id="PTHR33202:SF2">
    <property type="entry name" value="FERRIC UPTAKE REGULATION PROTEIN"/>
    <property type="match status" value="1"/>
</dbReference>
<comment type="subunit">
    <text evidence="3">Homodimer.</text>
</comment>
<keyword evidence="8" id="KW-0805">Transcription regulation</keyword>
<evidence type="ECO:0000256" key="12">
    <source>
        <dbReference type="PIRSR" id="PIRSR602481-2"/>
    </source>
</evidence>
<dbReference type="InterPro" id="IPR002481">
    <property type="entry name" value="FUR"/>
</dbReference>
<accession>A0AAU2V6W5</accession>
<comment type="similarity">
    <text evidence="2">Belongs to the Fur family.</text>
</comment>
<keyword evidence="12" id="KW-0408">Iron</keyword>
<evidence type="ECO:0000256" key="10">
    <source>
        <dbReference type="ARBA" id="ARBA00023163"/>
    </source>
</evidence>
<dbReference type="CDD" id="cd07153">
    <property type="entry name" value="Fur_like"/>
    <property type="match status" value="1"/>
</dbReference>
<dbReference type="EMBL" id="CP108318">
    <property type="protein sequence ID" value="WTW63000.1"/>
    <property type="molecule type" value="Genomic_DNA"/>
</dbReference>
<evidence type="ECO:0000256" key="3">
    <source>
        <dbReference type="ARBA" id="ARBA00011738"/>
    </source>
</evidence>
<protein>
    <submittedName>
        <fullName evidence="13">Transcriptional repressor</fullName>
    </submittedName>
</protein>
<dbReference type="InterPro" id="IPR036388">
    <property type="entry name" value="WH-like_DNA-bd_sf"/>
</dbReference>
<dbReference type="InterPro" id="IPR043135">
    <property type="entry name" value="Fur_C"/>
</dbReference>
<keyword evidence="6 11" id="KW-0479">Metal-binding</keyword>
<dbReference type="GO" id="GO:0003700">
    <property type="term" value="F:DNA-binding transcription factor activity"/>
    <property type="evidence" value="ECO:0007669"/>
    <property type="project" value="InterPro"/>
</dbReference>
<feature type="binding site" evidence="12">
    <location>
        <position position="107"/>
    </location>
    <ligand>
        <name>Fe cation</name>
        <dbReference type="ChEBI" id="CHEBI:24875"/>
    </ligand>
</feature>
<evidence type="ECO:0000256" key="5">
    <source>
        <dbReference type="ARBA" id="ARBA00022491"/>
    </source>
</evidence>
<feature type="binding site" evidence="11">
    <location>
        <position position="95"/>
    </location>
    <ligand>
        <name>Zn(2+)</name>
        <dbReference type="ChEBI" id="CHEBI:29105"/>
    </ligand>
</feature>
<dbReference type="GO" id="GO:0045892">
    <property type="term" value="P:negative regulation of DNA-templated transcription"/>
    <property type="evidence" value="ECO:0007669"/>
    <property type="project" value="TreeGrafter"/>
</dbReference>
<keyword evidence="7 11" id="KW-0862">Zinc</keyword>
<evidence type="ECO:0000256" key="7">
    <source>
        <dbReference type="ARBA" id="ARBA00022833"/>
    </source>
</evidence>
<reference evidence="13" key="1">
    <citation type="submission" date="2022-10" db="EMBL/GenBank/DDBJ databases">
        <title>The complete genomes of actinobacterial strains from the NBC collection.</title>
        <authorList>
            <person name="Joergensen T.S."/>
            <person name="Alvarez Arevalo M."/>
            <person name="Sterndorff E.B."/>
            <person name="Faurdal D."/>
            <person name="Vuksanovic O."/>
            <person name="Mourched A.-S."/>
            <person name="Charusanti P."/>
            <person name="Shaw S."/>
            <person name="Blin K."/>
            <person name="Weber T."/>
        </authorList>
    </citation>
    <scope>NUCLEOTIDE SEQUENCE</scope>
    <source>
        <strain evidence="13">NBC_00003</strain>
    </source>
</reference>
<keyword evidence="9" id="KW-0238">DNA-binding</keyword>
<dbReference type="AlphaFoldDB" id="A0AAU2V6W5"/>